<feature type="region of interest" description="Disordered" evidence="4">
    <location>
        <begin position="69"/>
        <end position="94"/>
    </location>
</feature>
<keyword evidence="7" id="KW-1185">Reference proteome</keyword>
<name>A0ABD3SST8_9STRA</name>
<dbReference type="Pfam" id="PF01180">
    <property type="entry name" value="DHO_dh"/>
    <property type="match status" value="1"/>
</dbReference>
<comment type="cofactor">
    <cofactor evidence="1">
        <name>FMN</name>
        <dbReference type="ChEBI" id="CHEBI:58210"/>
    </cofactor>
</comment>
<dbReference type="Gene3D" id="3.20.20.70">
    <property type="entry name" value="Aldolase class I"/>
    <property type="match status" value="1"/>
</dbReference>
<feature type="domain" description="Dihydroorotate dehydrogenase catalytic" evidence="5">
    <location>
        <begin position="27"/>
        <end position="107"/>
    </location>
</feature>
<dbReference type="PROSITE" id="PS00911">
    <property type="entry name" value="DHODEHASE_1"/>
    <property type="match status" value="1"/>
</dbReference>
<evidence type="ECO:0000313" key="7">
    <source>
        <dbReference type="Proteomes" id="UP001530377"/>
    </source>
</evidence>
<comment type="caution">
    <text evidence="6">The sequence shown here is derived from an EMBL/GenBank/DDBJ whole genome shotgun (WGS) entry which is preliminary data.</text>
</comment>
<dbReference type="SUPFAM" id="SSF51395">
    <property type="entry name" value="FMN-linked oxidoreductases"/>
    <property type="match status" value="1"/>
</dbReference>
<evidence type="ECO:0000256" key="4">
    <source>
        <dbReference type="SAM" id="MobiDB-lite"/>
    </source>
</evidence>
<dbReference type="EMBL" id="JALLPB020000001">
    <property type="protein sequence ID" value="KAL3827689.1"/>
    <property type="molecule type" value="Genomic_DNA"/>
</dbReference>
<comment type="pathway">
    <text evidence="2">Pyrimidine metabolism; UMP biosynthesis via de novo pathway.</text>
</comment>
<organism evidence="6 7">
    <name type="scientific">Cyclostephanos tholiformis</name>
    <dbReference type="NCBI Taxonomy" id="382380"/>
    <lineage>
        <taxon>Eukaryota</taxon>
        <taxon>Sar</taxon>
        <taxon>Stramenopiles</taxon>
        <taxon>Ochrophyta</taxon>
        <taxon>Bacillariophyta</taxon>
        <taxon>Coscinodiscophyceae</taxon>
        <taxon>Thalassiosirophycidae</taxon>
        <taxon>Stephanodiscales</taxon>
        <taxon>Stephanodiscaceae</taxon>
        <taxon>Cyclostephanos</taxon>
    </lineage>
</organism>
<evidence type="ECO:0000256" key="1">
    <source>
        <dbReference type="ARBA" id="ARBA00001917"/>
    </source>
</evidence>
<evidence type="ECO:0000259" key="5">
    <source>
        <dbReference type="Pfam" id="PF01180"/>
    </source>
</evidence>
<dbReference type="InterPro" id="IPR005720">
    <property type="entry name" value="Dihydroorotate_DH_cat"/>
</dbReference>
<dbReference type="AlphaFoldDB" id="A0ABD3SST8"/>
<keyword evidence="3" id="KW-0560">Oxidoreductase</keyword>
<dbReference type="InterPro" id="IPR013785">
    <property type="entry name" value="Aldolase_TIM"/>
</dbReference>
<reference evidence="6 7" key="1">
    <citation type="submission" date="2024-10" db="EMBL/GenBank/DDBJ databases">
        <title>Updated reference genomes for cyclostephanoid diatoms.</title>
        <authorList>
            <person name="Roberts W.R."/>
            <person name="Alverson A.J."/>
        </authorList>
    </citation>
    <scope>NUCLEOTIDE SEQUENCE [LARGE SCALE GENOMIC DNA]</scope>
    <source>
        <strain evidence="6 7">AJA228-03</strain>
    </source>
</reference>
<accession>A0ABD3SST8</accession>
<evidence type="ECO:0000256" key="3">
    <source>
        <dbReference type="ARBA" id="ARBA00023002"/>
    </source>
</evidence>
<evidence type="ECO:0000256" key="2">
    <source>
        <dbReference type="ARBA" id="ARBA00004725"/>
    </source>
</evidence>
<evidence type="ECO:0000313" key="6">
    <source>
        <dbReference type="EMBL" id="KAL3827689.1"/>
    </source>
</evidence>
<dbReference type="Proteomes" id="UP001530377">
    <property type="component" value="Unassembled WGS sequence"/>
</dbReference>
<dbReference type="InterPro" id="IPR001295">
    <property type="entry name" value="Dihydroorotate_DH_CS"/>
</dbReference>
<dbReference type="GO" id="GO:0004152">
    <property type="term" value="F:dihydroorotate dehydrogenase activity"/>
    <property type="evidence" value="ECO:0007669"/>
    <property type="project" value="UniProtKB-ARBA"/>
</dbReference>
<gene>
    <name evidence="6" type="ORF">ACHAXA_000562</name>
</gene>
<protein>
    <recommendedName>
        <fullName evidence="5">Dihydroorotate dehydrogenase catalytic domain-containing protein</fullName>
    </recommendedName>
</protein>
<sequence length="142" mass="14594">MKKSDVDLTTVLGSRGDNGVRVHPPVRLTSAVYNASGPRTGTSSAMARIAMSGSGGVLAKSATLVSQRGNDMPRTWHDEDGGGVASLNSEGLPNNGIDYYISSQTIRETMDESDTSAGVGVGGGGGGGYGRSLTWSAYPVKR</sequence>
<proteinExistence type="predicted"/>